<evidence type="ECO:0000313" key="3">
    <source>
        <dbReference type="Proteomes" id="UP000000557"/>
    </source>
</evidence>
<sequence length="184" mass="19840">MQSAQPREKHLIIGVYANEPIALEAFRLLQQRGMSPENVAIVGHGYRDADAVGFADPVKVAKERAWKTAGFTGLVGLVFGFLFNWLTQIDIVPDNRVLSLMIAAILGGLSGVLGGVLVGGGTGLVFESGESIAYRNRIEKGKYLLLVEGNEALVRTAEQALRSLGTTEALDRYYFRDSQPAASS</sequence>
<dbReference type="HOGENOM" id="CLU_120948_0_0_3"/>
<dbReference type="AlphaFoldDB" id="Q7NGF6"/>
<reference evidence="2 3" key="2">
    <citation type="journal article" date="2003" name="DNA Res.">
        <title>Complete genome structure of Gloeobacter violaceus PCC 7421, a cyanobacterium that lacks thylakoids (supplement).</title>
        <authorList>
            <person name="Nakamura Y."/>
            <person name="Kaneko T."/>
            <person name="Sato S."/>
            <person name="Mimuro M."/>
            <person name="Miyashita H."/>
            <person name="Tsuchiya T."/>
            <person name="Sasamoto S."/>
            <person name="Watanabe A."/>
            <person name="Kawashima K."/>
            <person name="Kishida Y."/>
            <person name="Kiyokawa C."/>
            <person name="Kohara M."/>
            <person name="Matsumoto M."/>
            <person name="Matsuno A."/>
            <person name="Nakazaki N."/>
            <person name="Shimpo S."/>
            <person name="Takeuchi C."/>
            <person name="Yamada M."/>
            <person name="Tabata S."/>
        </authorList>
    </citation>
    <scope>NUCLEOTIDE SEQUENCE [LARGE SCALE GENOMIC DNA]</scope>
    <source>
        <strain evidence="3">ATCC 29082 / PCC 7421</strain>
    </source>
</reference>
<protein>
    <submittedName>
        <fullName evidence="2">Gll3213 protein</fullName>
    </submittedName>
</protein>
<keyword evidence="1" id="KW-1133">Transmembrane helix</keyword>
<dbReference type="STRING" id="251221.gene:10760721"/>
<gene>
    <name evidence="2" type="ordered locus">gll3213</name>
</gene>
<dbReference type="OrthoDB" id="428329at2"/>
<dbReference type="PANTHER" id="PTHR36109:SF1">
    <property type="entry name" value="SLR0613 PROTEIN"/>
    <property type="match status" value="1"/>
</dbReference>
<evidence type="ECO:0000313" key="2">
    <source>
        <dbReference type="EMBL" id="BAC91154.1"/>
    </source>
</evidence>
<reference evidence="2 3" key="1">
    <citation type="journal article" date="2003" name="DNA Res.">
        <title>Complete genome structure of Gloeobacter violaceus PCC 7421, a cyanobacterium that lacks thylakoids.</title>
        <authorList>
            <person name="Nakamura Y."/>
            <person name="Kaneko T."/>
            <person name="Sato S."/>
            <person name="Mimuro M."/>
            <person name="Miyashita H."/>
            <person name="Tsuchiya T."/>
            <person name="Sasamoto S."/>
            <person name="Watanabe A."/>
            <person name="Kawashima K."/>
            <person name="Kishida Y."/>
            <person name="Kiyokawa C."/>
            <person name="Kohara M."/>
            <person name="Matsumoto M."/>
            <person name="Matsuno A."/>
            <person name="Nakazaki N."/>
            <person name="Shimpo S."/>
            <person name="Takeuchi C."/>
            <person name="Yamada M."/>
            <person name="Tabata S."/>
        </authorList>
    </citation>
    <scope>NUCLEOTIDE SEQUENCE [LARGE SCALE GENOMIC DNA]</scope>
    <source>
        <strain evidence="3">ATCC 29082 / PCC 7421</strain>
    </source>
</reference>
<dbReference type="EnsemblBacteria" id="BAC91154">
    <property type="protein sequence ID" value="BAC91154"/>
    <property type="gene ID" value="BAC91154"/>
</dbReference>
<dbReference type="PhylomeDB" id="Q7NGF6"/>
<dbReference type="KEGG" id="gvi:gll3213"/>
<name>Q7NGF6_GLOVI</name>
<accession>Q7NGF6</accession>
<evidence type="ECO:0000256" key="1">
    <source>
        <dbReference type="SAM" id="Phobius"/>
    </source>
</evidence>
<feature type="transmembrane region" description="Helical" evidence="1">
    <location>
        <begin position="98"/>
        <end position="126"/>
    </location>
</feature>
<keyword evidence="3" id="KW-1185">Reference proteome</keyword>
<keyword evidence="1" id="KW-0472">Membrane</keyword>
<keyword evidence="1" id="KW-0812">Transmembrane</keyword>
<dbReference type="InterPro" id="IPR052948">
    <property type="entry name" value="Low_temp-induced_all0457"/>
</dbReference>
<dbReference type="Proteomes" id="UP000000557">
    <property type="component" value="Chromosome"/>
</dbReference>
<dbReference type="RefSeq" id="WP_011143205.1">
    <property type="nucleotide sequence ID" value="NC_005125.1"/>
</dbReference>
<dbReference type="PANTHER" id="PTHR36109">
    <property type="entry name" value="MEMBRANE PROTEIN-RELATED"/>
    <property type="match status" value="1"/>
</dbReference>
<dbReference type="EMBL" id="BA000045">
    <property type="protein sequence ID" value="BAC91154.1"/>
    <property type="molecule type" value="Genomic_DNA"/>
</dbReference>
<organism evidence="2 3">
    <name type="scientific">Gloeobacter violaceus (strain ATCC 29082 / PCC 7421)</name>
    <dbReference type="NCBI Taxonomy" id="251221"/>
    <lineage>
        <taxon>Bacteria</taxon>
        <taxon>Bacillati</taxon>
        <taxon>Cyanobacteriota</taxon>
        <taxon>Cyanophyceae</taxon>
        <taxon>Gloeobacterales</taxon>
        <taxon>Gloeobacteraceae</taxon>
        <taxon>Gloeobacter</taxon>
    </lineage>
</organism>
<feature type="transmembrane region" description="Helical" evidence="1">
    <location>
        <begin position="68"/>
        <end position="86"/>
    </location>
</feature>
<dbReference type="InParanoid" id="Q7NGF6"/>
<proteinExistence type="predicted"/>